<gene>
    <name evidence="1" type="ORF">WR25_13070</name>
</gene>
<accession>A0A2A2M3J4</accession>
<proteinExistence type="predicted"/>
<evidence type="ECO:0000313" key="1">
    <source>
        <dbReference type="EMBL" id="PAV93002.1"/>
    </source>
</evidence>
<keyword evidence="2" id="KW-1185">Reference proteome</keyword>
<evidence type="ECO:0000313" key="2">
    <source>
        <dbReference type="Proteomes" id="UP000218231"/>
    </source>
</evidence>
<dbReference type="AlphaFoldDB" id="A0A2A2M3J4"/>
<name>A0A2A2M3J4_9BILA</name>
<reference evidence="1 2" key="1">
    <citation type="journal article" date="2017" name="Curr. Biol.">
        <title>Genome architecture and evolution of a unichromosomal asexual nematode.</title>
        <authorList>
            <person name="Fradin H."/>
            <person name="Zegar C."/>
            <person name="Gutwein M."/>
            <person name="Lucas J."/>
            <person name="Kovtun M."/>
            <person name="Corcoran D."/>
            <person name="Baugh L.R."/>
            <person name="Kiontke K."/>
            <person name="Gunsalus K."/>
            <person name="Fitch D.H."/>
            <person name="Piano F."/>
        </authorList>
    </citation>
    <scope>NUCLEOTIDE SEQUENCE [LARGE SCALE GENOMIC DNA]</scope>
    <source>
        <strain evidence="1">PF1309</strain>
    </source>
</reference>
<dbReference type="Proteomes" id="UP000218231">
    <property type="component" value="Unassembled WGS sequence"/>
</dbReference>
<sequence>MPPSGFRSVRYISPRSCSACVTARSTVNLCVPLALVIVIGNSVLACDAVASPSFAPDEQAVVAIVSAMAAASASRLPRTPIGIVITLPLRR</sequence>
<comment type="caution">
    <text evidence="1">The sequence shown here is derived from an EMBL/GenBank/DDBJ whole genome shotgun (WGS) entry which is preliminary data.</text>
</comment>
<dbReference type="EMBL" id="LIAE01005824">
    <property type="protein sequence ID" value="PAV93002.1"/>
    <property type="molecule type" value="Genomic_DNA"/>
</dbReference>
<protein>
    <submittedName>
        <fullName evidence="1">Uncharacterized protein</fullName>
    </submittedName>
</protein>
<organism evidence="1 2">
    <name type="scientific">Diploscapter pachys</name>
    <dbReference type="NCBI Taxonomy" id="2018661"/>
    <lineage>
        <taxon>Eukaryota</taxon>
        <taxon>Metazoa</taxon>
        <taxon>Ecdysozoa</taxon>
        <taxon>Nematoda</taxon>
        <taxon>Chromadorea</taxon>
        <taxon>Rhabditida</taxon>
        <taxon>Rhabditina</taxon>
        <taxon>Rhabditomorpha</taxon>
        <taxon>Rhabditoidea</taxon>
        <taxon>Rhabditidae</taxon>
        <taxon>Diploscapter</taxon>
    </lineage>
</organism>